<dbReference type="InterPro" id="IPR002110">
    <property type="entry name" value="Ankyrin_rpt"/>
</dbReference>
<dbReference type="SUPFAM" id="SSF48403">
    <property type="entry name" value="Ankyrin repeat"/>
    <property type="match status" value="1"/>
</dbReference>
<evidence type="ECO:0000313" key="4">
    <source>
        <dbReference type="Proteomes" id="UP000596742"/>
    </source>
</evidence>
<evidence type="ECO:0000256" key="1">
    <source>
        <dbReference type="ARBA" id="ARBA00022737"/>
    </source>
</evidence>
<dbReference type="EMBL" id="UYJE01008924">
    <property type="protein sequence ID" value="VDI68537.1"/>
    <property type="molecule type" value="Genomic_DNA"/>
</dbReference>
<dbReference type="InterPro" id="IPR036770">
    <property type="entry name" value="Ankyrin_rpt-contain_sf"/>
</dbReference>
<keyword evidence="2" id="KW-0040">ANK repeat</keyword>
<dbReference type="Proteomes" id="UP000596742">
    <property type="component" value="Unassembled WGS sequence"/>
</dbReference>
<gene>
    <name evidence="3" type="ORF">MGAL_10B000169</name>
</gene>
<evidence type="ECO:0000313" key="3">
    <source>
        <dbReference type="EMBL" id="VDI68537.1"/>
    </source>
</evidence>
<dbReference type="PANTHER" id="PTHR24126:SF14">
    <property type="entry name" value="ANK_REP_REGION DOMAIN-CONTAINING PROTEIN"/>
    <property type="match status" value="1"/>
</dbReference>
<keyword evidence="1" id="KW-0677">Repeat</keyword>
<keyword evidence="4" id="KW-1185">Reference proteome</keyword>
<sequence length="502" mass="57557">MISLRIRQYCSIDLDDPKYKLGYPDKNSIFDMVRNTKNIESEQLISVDTHDNIGVPLCAYMHVHFFNHENISEFFVKPLKHILQFVNTCLEEAELCKALYVMAMNNGSICKHFVSLNILNVWTLSFENAGEHYFDYVYTRCTGFTRTLNNGYIEFIIPEVLEQARSLCTFFLSEDKNHWNRILYWTAKLHKRDLCKVLVDFLKKRNLKDIDTSKLLSEALIWACSIVQLELVKYVVACGADVSYCRGCVDQSLESDDIPCHDCPIEAAYRSNNIAALQYLLKQKAIIPHSNVRGVDGSNCLHLCVHTNLEDGPMKEVLSKLVEFGADRTFKMIDELSPAQLLVKVQTNPEEYIESLQYLSENCLTEILSFRLSKKKALKTVLNLINHGCDVKRANENAETCLSLAISFFPSIVDRLLKLGADPTCLDGNGRTMIERALLADNKDMSSVVELLLEFDHSTAVCVQKYCQSTIDTKKYATCFINFLTMLWNYKHFFISLYPQTY</sequence>
<name>A0A8B6GSV3_MYTGA</name>
<proteinExistence type="predicted"/>
<dbReference type="PANTHER" id="PTHR24126">
    <property type="entry name" value="ANKYRIN REPEAT, PH AND SEC7 DOMAIN CONTAINING PROTEIN SECG-RELATED"/>
    <property type="match status" value="1"/>
</dbReference>
<dbReference type="AlphaFoldDB" id="A0A8B6GSV3"/>
<organism evidence="3 4">
    <name type="scientific">Mytilus galloprovincialis</name>
    <name type="common">Mediterranean mussel</name>
    <dbReference type="NCBI Taxonomy" id="29158"/>
    <lineage>
        <taxon>Eukaryota</taxon>
        <taxon>Metazoa</taxon>
        <taxon>Spiralia</taxon>
        <taxon>Lophotrochozoa</taxon>
        <taxon>Mollusca</taxon>
        <taxon>Bivalvia</taxon>
        <taxon>Autobranchia</taxon>
        <taxon>Pteriomorphia</taxon>
        <taxon>Mytilida</taxon>
        <taxon>Mytiloidea</taxon>
        <taxon>Mytilidae</taxon>
        <taxon>Mytilinae</taxon>
        <taxon>Mytilus</taxon>
    </lineage>
</organism>
<reference evidence="3" key="1">
    <citation type="submission" date="2018-11" db="EMBL/GenBank/DDBJ databases">
        <authorList>
            <person name="Alioto T."/>
            <person name="Alioto T."/>
        </authorList>
    </citation>
    <scope>NUCLEOTIDE SEQUENCE</scope>
</reference>
<evidence type="ECO:0000256" key="2">
    <source>
        <dbReference type="ARBA" id="ARBA00023043"/>
    </source>
</evidence>
<protein>
    <submittedName>
        <fullName evidence="3">Uncharacterized protein</fullName>
    </submittedName>
</protein>
<dbReference type="Gene3D" id="1.25.40.20">
    <property type="entry name" value="Ankyrin repeat-containing domain"/>
    <property type="match status" value="2"/>
</dbReference>
<accession>A0A8B6GSV3</accession>
<dbReference type="SMART" id="SM00248">
    <property type="entry name" value="ANK"/>
    <property type="match status" value="5"/>
</dbReference>
<comment type="caution">
    <text evidence="3">The sequence shown here is derived from an EMBL/GenBank/DDBJ whole genome shotgun (WGS) entry which is preliminary data.</text>
</comment>